<reference evidence="5 6" key="1">
    <citation type="submission" date="2022-03" db="EMBL/GenBank/DDBJ databases">
        <title>Pseudonocardia alaer sp. nov., a novel actinomycete isolated from reed forest soil.</title>
        <authorList>
            <person name="Wang L."/>
        </authorList>
    </citation>
    <scope>NUCLEOTIDE SEQUENCE [LARGE SCALE GENOMIC DNA]</scope>
    <source>
        <strain evidence="5 6">Y-16303</strain>
    </source>
</reference>
<evidence type="ECO:0000256" key="2">
    <source>
        <dbReference type="ARBA" id="ARBA00023125"/>
    </source>
</evidence>
<dbReference type="EMBL" id="JAKXMK010000012">
    <property type="protein sequence ID" value="MCH6167144.1"/>
    <property type="molecule type" value="Genomic_DNA"/>
</dbReference>
<keyword evidence="3" id="KW-0804">Transcription</keyword>
<comment type="caution">
    <text evidence="5">The sequence shown here is derived from an EMBL/GenBank/DDBJ whole genome shotgun (WGS) entry which is preliminary data.</text>
</comment>
<keyword evidence="2" id="KW-0238">DNA-binding</keyword>
<evidence type="ECO:0000313" key="6">
    <source>
        <dbReference type="Proteomes" id="UP001299970"/>
    </source>
</evidence>
<sequence>MPSGQFEGRLMIRVDVFALCPIYRMGLVHLLRQSGISVLVAETSPGEGDPSIFADAVIIDAETLELEPHLQFVAPRWTDTPVLVVNAEPSLLVDGASAIVEKGVSCDRVVDAVCEVVAGAGTMLFAPTASEAGTTRRRAAEGDLAGRTLSTRESQVLTHIAHGLTHGQIASRLRISPHTVDTYVKRIRAKLGIGNKAELTRFALLRGASGVTV</sequence>
<accession>A0ABS9TF27</accession>
<feature type="domain" description="HTH luxR-type" evidence="4">
    <location>
        <begin position="142"/>
        <end position="207"/>
    </location>
</feature>
<name>A0ABS9TF27_9PSEU</name>
<dbReference type="SUPFAM" id="SSF46894">
    <property type="entry name" value="C-terminal effector domain of the bipartite response regulators"/>
    <property type="match status" value="1"/>
</dbReference>
<dbReference type="PANTHER" id="PTHR44688:SF16">
    <property type="entry name" value="DNA-BINDING TRANSCRIPTIONAL ACTIVATOR DEVR_DOSR"/>
    <property type="match status" value="1"/>
</dbReference>
<organism evidence="5 6">
    <name type="scientific">Pseudonocardia alaniniphila</name>
    <dbReference type="NCBI Taxonomy" id="75291"/>
    <lineage>
        <taxon>Bacteria</taxon>
        <taxon>Bacillati</taxon>
        <taxon>Actinomycetota</taxon>
        <taxon>Actinomycetes</taxon>
        <taxon>Pseudonocardiales</taxon>
        <taxon>Pseudonocardiaceae</taxon>
        <taxon>Pseudonocardia</taxon>
    </lineage>
</organism>
<gene>
    <name evidence="5" type="ORF">MMF94_15790</name>
</gene>
<dbReference type="PROSITE" id="PS50043">
    <property type="entry name" value="HTH_LUXR_2"/>
    <property type="match status" value="1"/>
</dbReference>
<evidence type="ECO:0000313" key="5">
    <source>
        <dbReference type="EMBL" id="MCH6167144.1"/>
    </source>
</evidence>
<keyword evidence="1" id="KW-0805">Transcription regulation</keyword>
<protein>
    <submittedName>
        <fullName evidence="5">LuxR C-terminal-related transcriptional regulator</fullName>
    </submittedName>
</protein>
<dbReference type="InterPro" id="IPR000792">
    <property type="entry name" value="Tscrpt_reg_LuxR_C"/>
</dbReference>
<dbReference type="Proteomes" id="UP001299970">
    <property type="component" value="Unassembled WGS sequence"/>
</dbReference>
<dbReference type="InterPro" id="IPR036388">
    <property type="entry name" value="WH-like_DNA-bd_sf"/>
</dbReference>
<dbReference type="RefSeq" id="WP_241037366.1">
    <property type="nucleotide sequence ID" value="NZ_BAAAJF010000015.1"/>
</dbReference>
<dbReference type="Gene3D" id="1.10.10.10">
    <property type="entry name" value="Winged helix-like DNA-binding domain superfamily/Winged helix DNA-binding domain"/>
    <property type="match status" value="1"/>
</dbReference>
<evidence type="ECO:0000256" key="3">
    <source>
        <dbReference type="ARBA" id="ARBA00023163"/>
    </source>
</evidence>
<keyword evidence="6" id="KW-1185">Reference proteome</keyword>
<dbReference type="PRINTS" id="PR00038">
    <property type="entry name" value="HTHLUXR"/>
</dbReference>
<evidence type="ECO:0000259" key="4">
    <source>
        <dbReference type="PROSITE" id="PS50043"/>
    </source>
</evidence>
<evidence type="ECO:0000256" key="1">
    <source>
        <dbReference type="ARBA" id="ARBA00023015"/>
    </source>
</evidence>
<dbReference type="Pfam" id="PF00196">
    <property type="entry name" value="GerE"/>
    <property type="match status" value="1"/>
</dbReference>
<proteinExistence type="predicted"/>
<dbReference type="CDD" id="cd06170">
    <property type="entry name" value="LuxR_C_like"/>
    <property type="match status" value="1"/>
</dbReference>
<dbReference type="SMART" id="SM00421">
    <property type="entry name" value="HTH_LUXR"/>
    <property type="match status" value="1"/>
</dbReference>
<dbReference type="PANTHER" id="PTHR44688">
    <property type="entry name" value="DNA-BINDING TRANSCRIPTIONAL ACTIVATOR DEVR_DOSR"/>
    <property type="match status" value="1"/>
</dbReference>
<dbReference type="InterPro" id="IPR016032">
    <property type="entry name" value="Sig_transdc_resp-reg_C-effctor"/>
</dbReference>